<keyword evidence="1" id="KW-0540">Nuclease</keyword>
<dbReference type="EMBL" id="VLTK01000002">
    <property type="protein sequence ID" value="TSI18846.1"/>
    <property type="molecule type" value="Genomic_DNA"/>
</dbReference>
<dbReference type="AlphaFoldDB" id="A0A556CNI7"/>
<dbReference type="GO" id="GO:0033202">
    <property type="term" value="C:DNA helicase complex"/>
    <property type="evidence" value="ECO:0007669"/>
    <property type="project" value="TreeGrafter"/>
</dbReference>
<evidence type="ECO:0000256" key="8">
    <source>
        <dbReference type="ARBA" id="ARBA00023204"/>
    </source>
</evidence>
<keyword evidence="5 9" id="KW-0347">Helicase</keyword>
<evidence type="ECO:0000256" key="10">
    <source>
        <dbReference type="SAM" id="MobiDB-lite"/>
    </source>
</evidence>
<dbReference type="InterPro" id="IPR014016">
    <property type="entry name" value="UvrD-like_ATP-bd"/>
</dbReference>
<evidence type="ECO:0000256" key="2">
    <source>
        <dbReference type="ARBA" id="ARBA00022741"/>
    </source>
</evidence>
<dbReference type="InterPro" id="IPR038726">
    <property type="entry name" value="PDDEXK_AddAB-type"/>
</dbReference>
<evidence type="ECO:0000256" key="7">
    <source>
        <dbReference type="ARBA" id="ARBA00022840"/>
    </source>
</evidence>
<dbReference type="Gene3D" id="3.90.320.10">
    <property type="match status" value="1"/>
</dbReference>
<keyword evidence="8" id="KW-0234">DNA repair</keyword>
<dbReference type="GO" id="GO:0004527">
    <property type="term" value="F:exonuclease activity"/>
    <property type="evidence" value="ECO:0007669"/>
    <property type="project" value="UniProtKB-KW"/>
</dbReference>
<name>A0A556CNI7_BREAU</name>
<evidence type="ECO:0000256" key="5">
    <source>
        <dbReference type="ARBA" id="ARBA00022806"/>
    </source>
</evidence>
<proteinExistence type="predicted"/>
<organism evidence="12 13">
    <name type="scientific">Brevibacterium aurantiacum</name>
    <dbReference type="NCBI Taxonomy" id="273384"/>
    <lineage>
        <taxon>Bacteria</taxon>
        <taxon>Bacillati</taxon>
        <taxon>Actinomycetota</taxon>
        <taxon>Actinomycetes</taxon>
        <taxon>Micrococcales</taxon>
        <taxon>Brevibacteriaceae</taxon>
        <taxon>Brevibacterium</taxon>
    </lineage>
</organism>
<evidence type="ECO:0000256" key="9">
    <source>
        <dbReference type="PROSITE-ProRule" id="PRU00560"/>
    </source>
</evidence>
<protein>
    <submittedName>
        <fullName evidence="12">AAA family ATPase</fullName>
    </submittedName>
</protein>
<dbReference type="GO" id="GO:0005829">
    <property type="term" value="C:cytosol"/>
    <property type="evidence" value="ECO:0007669"/>
    <property type="project" value="TreeGrafter"/>
</dbReference>
<keyword evidence="6" id="KW-0269">Exonuclease</keyword>
<evidence type="ECO:0000256" key="4">
    <source>
        <dbReference type="ARBA" id="ARBA00022801"/>
    </source>
</evidence>
<dbReference type="InterPro" id="IPR011604">
    <property type="entry name" value="PDDEXK-like_dom_sf"/>
</dbReference>
<dbReference type="Pfam" id="PF00580">
    <property type="entry name" value="UvrD-helicase"/>
    <property type="match status" value="1"/>
</dbReference>
<dbReference type="PANTHER" id="PTHR11070">
    <property type="entry name" value="UVRD / RECB / PCRA DNA HELICASE FAMILY MEMBER"/>
    <property type="match status" value="1"/>
</dbReference>
<feature type="compositionally biased region" description="Polar residues" evidence="10">
    <location>
        <begin position="832"/>
        <end position="842"/>
    </location>
</feature>
<evidence type="ECO:0000256" key="1">
    <source>
        <dbReference type="ARBA" id="ARBA00022722"/>
    </source>
</evidence>
<dbReference type="RefSeq" id="WP_143921395.1">
    <property type="nucleotide sequence ID" value="NZ_VLTK01000002.1"/>
</dbReference>
<dbReference type="InterPro" id="IPR000212">
    <property type="entry name" value="DNA_helicase_UvrD/REP"/>
</dbReference>
<comment type="caution">
    <text evidence="12">The sequence shown here is derived from an EMBL/GenBank/DDBJ whole genome shotgun (WGS) entry which is preliminary data.</text>
</comment>
<dbReference type="GO" id="GO:0003677">
    <property type="term" value="F:DNA binding"/>
    <property type="evidence" value="ECO:0007669"/>
    <property type="project" value="InterPro"/>
</dbReference>
<feature type="binding site" evidence="9">
    <location>
        <begin position="22"/>
        <end position="29"/>
    </location>
    <ligand>
        <name>ATP</name>
        <dbReference type="ChEBI" id="CHEBI:30616"/>
    </ligand>
</feature>
<dbReference type="Proteomes" id="UP000316406">
    <property type="component" value="Unassembled WGS sequence"/>
</dbReference>
<evidence type="ECO:0000259" key="11">
    <source>
        <dbReference type="PROSITE" id="PS51198"/>
    </source>
</evidence>
<dbReference type="SUPFAM" id="SSF52540">
    <property type="entry name" value="P-loop containing nucleoside triphosphate hydrolases"/>
    <property type="match status" value="1"/>
</dbReference>
<dbReference type="InterPro" id="IPR027417">
    <property type="entry name" value="P-loop_NTPase"/>
</dbReference>
<dbReference type="Pfam" id="PF12705">
    <property type="entry name" value="PDDEXK_1"/>
    <property type="match status" value="1"/>
</dbReference>
<feature type="compositionally biased region" description="Low complexity" evidence="10">
    <location>
        <begin position="360"/>
        <end position="372"/>
    </location>
</feature>
<dbReference type="OrthoDB" id="5240387at2"/>
<feature type="region of interest" description="Disordered" evidence="10">
    <location>
        <begin position="346"/>
        <end position="372"/>
    </location>
</feature>
<gene>
    <name evidence="12" type="ORF">FO013_04770</name>
</gene>
<dbReference type="Gene3D" id="3.40.50.300">
    <property type="entry name" value="P-loop containing nucleotide triphosphate hydrolases"/>
    <property type="match status" value="3"/>
</dbReference>
<keyword evidence="3" id="KW-0227">DNA damage</keyword>
<dbReference type="PROSITE" id="PS51198">
    <property type="entry name" value="UVRD_HELICASE_ATP_BIND"/>
    <property type="match status" value="1"/>
</dbReference>
<sequence length="1099" mass="118215">MDEVTEGISAKLLAGESVTVVGRPGTGKTSKLESVYAQLMVEVSPASVLVLTPNRDHADVLRNRLAVPRDAVLASAPARSISSFAYGIARAAHTTQTGDDLEFISGADQDVFLADLLAGHELGHGRGPAWPAEITAEVRSTSAFRTEVRDFLNRVMEFDFGVRVPAPTAGGGPAQTPEFVFDFGRSVLDRALERHHDPRWEAVAQVLDEYLDIMSMPGYGGTDSATVLARAAFEVLREPAEVTAGRTWTFAPDVVPTVVLADGVQDFPAASWGLLEQLRERGSAVALFGSPETVTGRFHGADASIIDRSAADDGFTTVILPEVKGTGPDIVNVSDDFGRRITTRWGLHHMPRPSGGPGTSDDASVAVDSSDEAAAPALSADEAVLHAVDDSVLASSRDLPDTVETHVFEGAASSYRYLARRVTSFVEDGHSWSDVAVLCRNTSTARVVANELSASGVATANLMQPLSVDPATAPLLELLSRTPDFADDDSIAAQALALAGSVYVRLDPVQIRRFKRVVRKKFPAANSSTSLAQALRNDVDDASPTGLATISRMLHAAAEVRSVDPHQALWMIWEASGVAEKWQSEALRDPESVANSHLDSVLRLFTLAQKISDRGGFTARSFAGIVAEQDIAQDSLAARAGTDDHVQVGTPSSLAHLRVPLVIIPEVNEGVWPNPKLRGGILGLDDLSSVLRTGETATGDPGYHAHAKRKNLREEGELFYTALTRAEEHVIVTAISDAESNPSPFFDVIAARTAKGTEDADSYAITHEDELLPLSLAEMAAHTRARLLRAAADPAQEESGEDVDAWAQLLAALTAASTAVEPPDQWRETEDITSSGPLFTSEDTVRVSPSQVESFTDCSLRWFLTRNGGDRPGSLAQSLGTIIHAAAENFPQGPPSAIRDYVDKEFTTLEFDAEWERDREHTLAMKMADRLGEYIKTAPGDPIGVEALVYATGVDDKGQEWKVTGRLDRVEQTPDGIRIVDFKTGKNVVKGQEMPRHAQLGVYQEAINSGTITIGEDQVIDAKAYGAELVFLRNSKQTTREQSALEIDEDPGWARDLINGVSDRMRAAQFPARVEPQKCLSCPVRTSCPAIGPQTLEES</sequence>
<dbReference type="GO" id="GO:0000725">
    <property type="term" value="P:recombinational repair"/>
    <property type="evidence" value="ECO:0007669"/>
    <property type="project" value="TreeGrafter"/>
</dbReference>
<reference evidence="12 13" key="1">
    <citation type="submission" date="2019-07" db="EMBL/GenBank/DDBJ databases">
        <title>Draft genome sequence of Brevibacterium aurantiacum XU54 isolated from Xinjiang China.</title>
        <authorList>
            <person name="Xu X."/>
        </authorList>
    </citation>
    <scope>NUCLEOTIDE SEQUENCE [LARGE SCALE GENOMIC DNA]</scope>
    <source>
        <strain evidence="12 13">XU54</strain>
    </source>
</reference>
<keyword evidence="2 9" id="KW-0547">Nucleotide-binding</keyword>
<evidence type="ECO:0000256" key="6">
    <source>
        <dbReference type="ARBA" id="ARBA00022839"/>
    </source>
</evidence>
<accession>A0A556CNI7</accession>
<feature type="region of interest" description="Disordered" evidence="10">
    <location>
        <begin position="819"/>
        <end position="842"/>
    </location>
</feature>
<dbReference type="PANTHER" id="PTHR11070:SF59">
    <property type="entry name" value="DNA 3'-5' HELICASE"/>
    <property type="match status" value="1"/>
</dbReference>
<dbReference type="GO" id="GO:0005524">
    <property type="term" value="F:ATP binding"/>
    <property type="evidence" value="ECO:0007669"/>
    <property type="project" value="UniProtKB-UniRule"/>
</dbReference>
<dbReference type="GO" id="GO:0043138">
    <property type="term" value="F:3'-5' DNA helicase activity"/>
    <property type="evidence" value="ECO:0007669"/>
    <property type="project" value="TreeGrafter"/>
</dbReference>
<keyword evidence="7 9" id="KW-0067">ATP-binding</keyword>
<evidence type="ECO:0000256" key="3">
    <source>
        <dbReference type="ARBA" id="ARBA00022763"/>
    </source>
</evidence>
<feature type="domain" description="UvrD-like helicase ATP-binding" evidence="11">
    <location>
        <begin position="1"/>
        <end position="340"/>
    </location>
</feature>
<evidence type="ECO:0000313" key="12">
    <source>
        <dbReference type="EMBL" id="TSI18846.1"/>
    </source>
</evidence>
<keyword evidence="13" id="KW-1185">Reference proteome</keyword>
<keyword evidence="4 9" id="KW-0378">Hydrolase</keyword>
<evidence type="ECO:0000313" key="13">
    <source>
        <dbReference type="Proteomes" id="UP000316406"/>
    </source>
</evidence>